<dbReference type="Proteomes" id="UP001152049">
    <property type="component" value="Unassembled WGS sequence"/>
</dbReference>
<accession>A0A9W8SHE7</accession>
<feature type="region of interest" description="Disordered" evidence="2">
    <location>
        <begin position="81"/>
        <end position="109"/>
    </location>
</feature>
<reference evidence="3" key="1">
    <citation type="submission" date="2022-09" db="EMBL/GenBank/DDBJ databases">
        <title>Fusarium specimens isolated from Avocado Roots.</title>
        <authorList>
            <person name="Stajich J."/>
            <person name="Roper C."/>
            <person name="Heimlech-Rivalta G."/>
        </authorList>
    </citation>
    <scope>NUCLEOTIDE SEQUENCE</scope>
    <source>
        <strain evidence="3">CF00136</strain>
    </source>
</reference>
<sequence>MSTNEHKDVACSEPVDREALRKLITELEAKLDNLYARSDTLNAGVSECKEALEKIRQKRVKLLKNRLQKLFAQWNIQPSNSHHLPSALNQSQNPAQGQNQNQGGTMPAPLDPIPWWNQGICPLPYTLLEVNTLIISQGA</sequence>
<evidence type="ECO:0000256" key="2">
    <source>
        <dbReference type="SAM" id="MobiDB-lite"/>
    </source>
</evidence>
<comment type="caution">
    <text evidence="3">The sequence shown here is derived from an EMBL/GenBank/DDBJ whole genome shotgun (WGS) entry which is preliminary data.</text>
</comment>
<keyword evidence="1" id="KW-0175">Coiled coil</keyword>
<dbReference type="AlphaFoldDB" id="A0A9W8SHE7"/>
<dbReference type="EMBL" id="JAOQAZ010000001">
    <property type="protein sequence ID" value="KAJ4271478.1"/>
    <property type="molecule type" value="Genomic_DNA"/>
</dbReference>
<evidence type="ECO:0000256" key="1">
    <source>
        <dbReference type="SAM" id="Coils"/>
    </source>
</evidence>
<protein>
    <submittedName>
        <fullName evidence="3">Uncharacterized protein</fullName>
    </submittedName>
</protein>
<evidence type="ECO:0000313" key="3">
    <source>
        <dbReference type="EMBL" id="KAJ4271478.1"/>
    </source>
</evidence>
<feature type="coiled-coil region" evidence="1">
    <location>
        <begin position="17"/>
        <end position="65"/>
    </location>
</feature>
<evidence type="ECO:0000313" key="4">
    <source>
        <dbReference type="Proteomes" id="UP001152049"/>
    </source>
</evidence>
<organism evidence="3 4">
    <name type="scientific">Fusarium torreyae</name>
    <dbReference type="NCBI Taxonomy" id="1237075"/>
    <lineage>
        <taxon>Eukaryota</taxon>
        <taxon>Fungi</taxon>
        <taxon>Dikarya</taxon>
        <taxon>Ascomycota</taxon>
        <taxon>Pezizomycotina</taxon>
        <taxon>Sordariomycetes</taxon>
        <taxon>Hypocreomycetidae</taxon>
        <taxon>Hypocreales</taxon>
        <taxon>Nectriaceae</taxon>
        <taxon>Fusarium</taxon>
    </lineage>
</organism>
<gene>
    <name evidence="3" type="ORF">NW762_000181</name>
</gene>
<keyword evidence="4" id="KW-1185">Reference proteome</keyword>
<feature type="compositionally biased region" description="Low complexity" evidence="2">
    <location>
        <begin position="89"/>
        <end position="104"/>
    </location>
</feature>
<dbReference type="OrthoDB" id="5103967at2759"/>
<name>A0A9W8SHE7_9HYPO</name>
<proteinExistence type="predicted"/>